<organism evidence="7 8">
    <name type="scientific">Nicrophorus vespilloides</name>
    <name type="common">Boreal carrion beetle</name>
    <dbReference type="NCBI Taxonomy" id="110193"/>
    <lineage>
        <taxon>Eukaryota</taxon>
        <taxon>Metazoa</taxon>
        <taxon>Ecdysozoa</taxon>
        <taxon>Arthropoda</taxon>
        <taxon>Hexapoda</taxon>
        <taxon>Insecta</taxon>
        <taxon>Pterygota</taxon>
        <taxon>Neoptera</taxon>
        <taxon>Endopterygota</taxon>
        <taxon>Coleoptera</taxon>
        <taxon>Polyphaga</taxon>
        <taxon>Staphyliniformia</taxon>
        <taxon>Silphidae</taxon>
        <taxon>Nicrophorinae</taxon>
        <taxon>Nicrophorus</taxon>
    </lineage>
</organism>
<dbReference type="PANTHER" id="PTHR43243">
    <property type="entry name" value="INNER MEMBRANE TRANSPORTER YGJI-RELATED"/>
    <property type="match status" value="1"/>
</dbReference>
<keyword evidence="4 5" id="KW-0472">Membrane</keyword>
<proteinExistence type="predicted"/>
<dbReference type="Pfam" id="PF13520">
    <property type="entry name" value="AA_permease_2"/>
    <property type="match status" value="1"/>
</dbReference>
<dbReference type="Proteomes" id="UP000695000">
    <property type="component" value="Unplaced"/>
</dbReference>
<comment type="subcellular location">
    <subcellularLocation>
        <location evidence="1">Membrane</location>
        <topology evidence="1">Multi-pass membrane protein</topology>
    </subcellularLocation>
</comment>
<dbReference type="Gene3D" id="1.20.1740.10">
    <property type="entry name" value="Amino acid/polyamine transporter I"/>
    <property type="match status" value="1"/>
</dbReference>
<gene>
    <name evidence="8" type="primary">LOC108561758</name>
</gene>
<dbReference type="PANTHER" id="PTHR43243:SF103">
    <property type="entry name" value="LOW AFFINITY CATIONIC AMINO ACID TRANSPORTER 2-LIKE PROTEIN"/>
    <property type="match status" value="1"/>
</dbReference>
<dbReference type="PIRSF" id="PIRSF006060">
    <property type="entry name" value="AA_transporter"/>
    <property type="match status" value="1"/>
</dbReference>
<evidence type="ECO:0000256" key="1">
    <source>
        <dbReference type="ARBA" id="ARBA00004141"/>
    </source>
</evidence>
<sequence>MQGNLLSNVLDEQLGNKMYFRPITFSQLLFSLKRKKITISNEESKLARVLSTFDLTALGIGSTLGVGVYVLAGEVSRNYAGPAVVFSFLIAAIASAFAGLCYAEFGARVPKAGSAYIYSYVSVGEFIAFIIGWNLILEYVIGSASVVKGLFVYIDRLADNVMSKWFEETMPIDVDNLATYPDFFSLAMILIFSVALAFGAKESSFINTICTSINLIIVLFVVISGIWKVNTDNWFLSKDEAIDQCKDNPNVGEGGFAPFGINGIIKGAAKCFYGFIGFDCIATAGEEAKTPQKSIPLAIVISLFIIFLSYFGISTVLTMMIPYCDQDESAPFPHVYEFVGWEWAKYVVSCGALAGLFASLLGAMFPLPRIIYAMSTDGLLFNFLGKVHPKYQTPFMGTLAAGVLTGVLACILDMHQLFGMMSIGTLFAYSMVAGCILILRFDIGPTDKKDDDFQVITFGSVVKQLYNRKLKYPTRLSSSIVTYEVAMYLAVCFLLAPLLSQCEDLLSEADPLVISGVVILAIIAIALVSSIACQPRSSAKLTFSVPLVPWLPAISMFINIYLMTTLAQNTWIQFAIWIAIGLAIYFLYGIWNSTETGKETQVHDKNDNIEATENGHK</sequence>
<feature type="transmembrane region" description="Helical" evidence="5">
    <location>
        <begin position="115"/>
        <end position="133"/>
    </location>
</feature>
<feature type="transmembrane region" description="Helical" evidence="5">
    <location>
        <begin position="570"/>
        <end position="591"/>
    </location>
</feature>
<evidence type="ECO:0000256" key="3">
    <source>
        <dbReference type="ARBA" id="ARBA00022989"/>
    </source>
</evidence>
<reference evidence="8" key="1">
    <citation type="submission" date="2025-08" db="UniProtKB">
        <authorList>
            <consortium name="RefSeq"/>
        </authorList>
    </citation>
    <scope>IDENTIFICATION</scope>
</reference>
<keyword evidence="2 5" id="KW-0812">Transmembrane</keyword>
<feature type="transmembrane region" description="Helical" evidence="5">
    <location>
        <begin position="420"/>
        <end position="439"/>
    </location>
</feature>
<feature type="transmembrane region" description="Helical" evidence="5">
    <location>
        <begin position="205"/>
        <end position="227"/>
    </location>
</feature>
<feature type="transmembrane region" description="Helical" evidence="5">
    <location>
        <begin position="343"/>
        <end position="365"/>
    </location>
</feature>
<evidence type="ECO:0000256" key="2">
    <source>
        <dbReference type="ARBA" id="ARBA00022692"/>
    </source>
</evidence>
<keyword evidence="3 5" id="KW-1133">Transmembrane helix</keyword>
<feature type="transmembrane region" description="Helical" evidence="5">
    <location>
        <begin position="480"/>
        <end position="500"/>
    </location>
</feature>
<feature type="transmembrane region" description="Helical" evidence="5">
    <location>
        <begin position="545"/>
        <end position="564"/>
    </location>
</feature>
<feature type="transmembrane region" description="Helical" evidence="5">
    <location>
        <begin position="395"/>
        <end position="414"/>
    </location>
</feature>
<feature type="transmembrane region" description="Helical" evidence="5">
    <location>
        <begin position="179"/>
        <end position="199"/>
    </location>
</feature>
<dbReference type="RefSeq" id="XP_017775299.1">
    <property type="nucleotide sequence ID" value="XM_017919810.1"/>
</dbReference>
<evidence type="ECO:0000313" key="7">
    <source>
        <dbReference type="Proteomes" id="UP000695000"/>
    </source>
</evidence>
<dbReference type="InterPro" id="IPR029485">
    <property type="entry name" value="CAT_C"/>
</dbReference>
<dbReference type="Pfam" id="PF13906">
    <property type="entry name" value="AA_permease_C"/>
    <property type="match status" value="1"/>
</dbReference>
<feature type="domain" description="Cationic amino acid transporter C-terminal" evidence="6">
    <location>
        <begin position="543"/>
        <end position="593"/>
    </location>
</feature>
<evidence type="ECO:0000256" key="5">
    <source>
        <dbReference type="SAM" id="Phobius"/>
    </source>
</evidence>
<evidence type="ECO:0000259" key="6">
    <source>
        <dbReference type="Pfam" id="PF13906"/>
    </source>
</evidence>
<dbReference type="InterPro" id="IPR002293">
    <property type="entry name" value="AA/rel_permease1"/>
</dbReference>
<evidence type="ECO:0000256" key="4">
    <source>
        <dbReference type="ARBA" id="ARBA00023136"/>
    </source>
</evidence>
<feature type="transmembrane region" description="Helical" evidence="5">
    <location>
        <begin position="512"/>
        <end position="533"/>
    </location>
</feature>
<accession>A0ABM1ML49</accession>
<keyword evidence="7" id="KW-1185">Reference proteome</keyword>
<feature type="transmembrane region" description="Helical" evidence="5">
    <location>
        <begin position="84"/>
        <end position="103"/>
    </location>
</feature>
<feature type="transmembrane region" description="Helical" evidence="5">
    <location>
        <begin position="297"/>
        <end position="323"/>
    </location>
</feature>
<evidence type="ECO:0000313" key="8">
    <source>
        <dbReference type="RefSeq" id="XP_017775299.1"/>
    </source>
</evidence>
<dbReference type="GeneID" id="108561758"/>
<name>A0ABM1ML49_NICVS</name>
<feature type="transmembrane region" description="Helical" evidence="5">
    <location>
        <begin position="53"/>
        <end position="72"/>
    </location>
</feature>
<protein>
    <submittedName>
        <fullName evidence="8">Cationic amino acid transporter 2-like</fullName>
    </submittedName>
</protein>